<name>A0A140L9U6_9FIRM</name>
<dbReference type="PATRIC" id="fig|520764.3.peg.1259"/>
<evidence type="ECO:0000256" key="1">
    <source>
        <dbReference type="PROSITE-ProRule" id="PRU00703"/>
    </source>
</evidence>
<organism evidence="3 4">
    <name type="scientific">Fervidicola ferrireducens</name>
    <dbReference type="NCBI Taxonomy" id="520764"/>
    <lineage>
        <taxon>Bacteria</taxon>
        <taxon>Bacillati</taxon>
        <taxon>Bacillota</taxon>
        <taxon>Clostridia</taxon>
        <taxon>Thermosediminibacterales</taxon>
        <taxon>Thermosediminibacteraceae</taxon>
        <taxon>Fervidicola</taxon>
    </lineage>
</organism>
<keyword evidence="4" id="KW-1185">Reference proteome</keyword>
<sequence length="448" mass="50756">MEDILMDRCDLPVVPPDASLKEVAKALLESEGALVIVEKEEGVYGYIDGKTIIKWLLMGDEGAKFKAKDIAVLIKDEDKLESSMDIEAIVERINKCGRLPLFTGKEGKIAGRLSPDKLIGELARSHGEERKKRVDTEHLIEAVINLLPFGIALVSEGGEVVQANRLAMEIISENSIGTEEMKAIVKNNQRKIFTTKTGTYYRMCTDILRETNYFLVTFADITAEYTMMEKLRSSQSEVETAFSIMLPDQRIEARLKSIVEYMDEYDESTGMIKITGVIKNGCFRHVINMLKLIADAFRQGLMELPGMDKNALVQATVLHDIGKVQPDLKIGDIVNPKEVFEKGHHHAFRGADLSRALYNIDDKVYYLIKYHHHVENELPSDFPQYLLPMYRFFRLIDGLSAGITRRGSKVAMKVKGTRIHVKEESSFPTYNQEIEMDIYTGFFASRKL</sequence>
<dbReference type="Gene3D" id="1.10.3210.10">
    <property type="entry name" value="Hypothetical protein af1432"/>
    <property type="match status" value="1"/>
</dbReference>
<dbReference type="SUPFAM" id="SSF54631">
    <property type="entry name" value="CBS-domain pair"/>
    <property type="match status" value="1"/>
</dbReference>
<dbReference type="PROSITE" id="PS51371">
    <property type="entry name" value="CBS"/>
    <property type="match status" value="1"/>
</dbReference>
<dbReference type="CDD" id="cd00077">
    <property type="entry name" value="HDc"/>
    <property type="match status" value="1"/>
</dbReference>
<evidence type="ECO:0000259" key="2">
    <source>
        <dbReference type="PROSITE" id="PS51371"/>
    </source>
</evidence>
<feature type="domain" description="CBS" evidence="2">
    <location>
        <begin position="6"/>
        <end position="62"/>
    </location>
</feature>
<dbReference type="InterPro" id="IPR000644">
    <property type="entry name" value="CBS_dom"/>
</dbReference>
<dbReference type="InterPro" id="IPR003607">
    <property type="entry name" value="HD/PDEase_dom"/>
</dbReference>
<protein>
    <recommendedName>
        <fullName evidence="2">CBS domain-containing protein</fullName>
    </recommendedName>
</protein>
<dbReference type="Pfam" id="PF00571">
    <property type="entry name" value="CBS"/>
    <property type="match status" value="1"/>
</dbReference>
<dbReference type="InterPro" id="IPR046342">
    <property type="entry name" value="CBS_dom_sf"/>
</dbReference>
<comment type="caution">
    <text evidence="3">The sequence shown here is derived from an EMBL/GenBank/DDBJ whole genome shotgun (WGS) entry which is preliminary data.</text>
</comment>
<gene>
    <name evidence="3" type="ORF">AN618_12180</name>
</gene>
<proteinExistence type="predicted"/>
<accession>A0A140L9U6</accession>
<evidence type="ECO:0000313" key="3">
    <source>
        <dbReference type="EMBL" id="KXG77321.1"/>
    </source>
</evidence>
<dbReference type="EMBL" id="LOED01000012">
    <property type="protein sequence ID" value="KXG77321.1"/>
    <property type="molecule type" value="Genomic_DNA"/>
</dbReference>
<dbReference type="OrthoDB" id="2960364at2"/>
<dbReference type="InterPro" id="IPR006674">
    <property type="entry name" value="HD_domain"/>
</dbReference>
<dbReference type="SUPFAM" id="SSF109604">
    <property type="entry name" value="HD-domain/PDEase-like"/>
    <property type="match status" value="1"/>
</dbReference>
<dbReference type="Pfam" id="PF01966">
    <property type="entry name" value="HD"/>
    <property type="match status" value="1"/>
</dbReference>
<reference evidence="3 4" key="1">
    <citation type="submission" date="2015-12" db="EMBL/GenBank/DDBJ databases">
        <title>Draft genome sequnece of Fervidicola ferrireducens strain Y170.</title>
        <authorList>
            <person name="Patel B.K."/>
        </authorList>
    </citation>
    <scope>NUCLEOTIDE SEQUENCE [LARGE SCALE GENOMIC DNA]</scope>
    <source>
        <strain evidence="3 4">Y170</strain>
    </source>
</reference>
<keyword evidence="1" id="KW-0129">CBS domain</keyword>
<evidence type="ECO:0000313" key="4">
    <source>
        <dbReference type="Proteomes" id="UP000070427"/>
    </source>
</evidence>
<dbReference type="InParanoid" id="A0A140L9U6"/>
<dbReference type="RefSeq" id="WP_066353170.1">
    <property type="nucleotide sequence ID" value="NZ_LOED01000012.1"/>
</dbReference>
<dbReference type="STRING" id="520764.AN618_12180"/>
<dbReference type="AlphaFoldDB" id="A0A140L9U6"/>
<dbReference type="Proteomes" id="UP000070427">
    <property type="component" value="Unassembled WGS sequence"/>
</dbReference>